<dbReference type="Pfam" id="PF07247">
    <property type="entry name" value="AATase"/>
    <property type="match status" value="1"/>
</dbReference>
<dbReference type="Proteomes" id="UP000237481">
    <property type="component" value="Unassembled WGS sequence"/>
</dbReference>
<dbReference type="InterPro" id="IPR023213">
    <property type="entry name" value="CAT-like_dom_sf"/>
</dbReference>
<dbReference type="InterPro" id="IPR010828">
    <property type="entry name" value="Atf2/Sli1-like"/>
</dbReference>
<accession>A0A2S4L485</accession>
<gene>
    <name evidence="1" type="ORF">TPAR_02547</name>
</gene>
<proteinExistence type="predicted"/>
<dbReference type="Gene3D" id="3.30.559.10">
    <property type="entry name" value="Chloramphenicol acetyltransferase-like domain"/>
    <property type="match status" value="1"/>
</dbReference>
<dbReference type="GO" id="GO:0008080">
    <property type="term" value="F:N-acetyltransferase activity"/>
    <property type="evidence" value="ECO:0007669"/>
    <property type="project" value="TreeGrafter"/>
</dbReference>
<sequence>MPLSKSDGGEQQPAIIRNLSFTELYQSAVHLLGQYCGTIVTCRYVTPDHAAAGSDESLQESIERAIAETVLQHPALQAGLVNEDSKRPSWIELESIDFANHVAWQTVNSSDDVQAALGSLLESQIDRNFSHLETRPGWRVVILRQHGSRALEVAFIWNHTVADGMSGKMFHETLLHHLNSAEGDSPPKLRGRVLRLADTALRFPPAPEAICKYPIGLRFTTSALWKEFKPSIIANKEGTRAAWSPIRLQPYKTRRRTVTIPDAALQRILRACRANSTTLTGLLHGIAVLSFASQLQPHEAPGLAGDTALNMRPATPSAPPGYPWYDPHKTIGNILSSMEHTFDRHLVRDVRRQLASAPPADPDRKTALAPAVWSVARAARRDIQRSLDLGTRDNMVGLMKFVPDWRAQMREHVGKPRRSSWVVTNIGVIDGDPDGAGAAHWTIERALFSLSAEASGAAIRLCPISVKGKELCVDFSWQDTVVDGAVAERLVSDVEEWLGYLGLGTASICCSALPVVLADRSGAG</sequence>
<dbReference type="EMBL" id="PKSG01000268">
    <property type="protein sequence ID" value="POR37252.1"/>
    <property type="molecule type" value="Genomic_DNA"/>
</dbReference>
<keyword evidence="2" id="KW-1185">Reference proteome</keyword>
<reference evidence="1 2" key="1">
    <citation type="submission" date="2018-01" db="EMBL/GenBank/DDBJ databases">
        <title>Harnessing the power of phylogenomics to disentangle the directionality and signatures of interkingdom host jumping in the parasitic fungal genus Tolypocladium.</title>
        <authorList>
            <person name="Quandt C.A."/>
            <person name="Patterson W."/>
            <person name="Spatafora J.W."/>
        </authorList>
    </citation>
    <scope>NUCLEOTIDE SEQUENCE [LARGE SCALE GENOMIC DNA]</scope>
    <source>
        <strain evidence="1 2">NRBC 100945</strain>
    </source>
</reference>
<evidence type="ECO:0008006" key="3">
    <source>
        <dbReference type="Google" id="ProtNLM"/>
    </source>
</evidence>
<dbReference type="STRING" id="94208.A0A2S4L485"/>
<name>A0A2S4L485_9HYPO</name>
<organism evidence="1 2">
    <name type="scientific">Tolypocladium paradoxum</name>
    <dbReference type="NCBI Taxonomy" id="94208"/>
    <lineage>
        <taxon>Eukaryota</taxon>
        <taxon>Fungi</taxon>
        <taxon>Dikarya</taxon>
        <taxon>Ascomycota</taxon>
        <taxon>Pezizomycotina</taxon>
        <taxon>Sordariomycetes</taxon>
        <taxon>Hypocreomycetidae</taxon>
        <taxon>Hypocreales</taxon>
        <taxon>Ophiocordycipitaceae</taxon>
        <taxon>Tolypocladium</taxon>
    </lineage>
</organism>
<dbReference type="SUPFAM" id="SSF52777">
    <property type="entry name" value="CoA-dependent acyltransferases"/>
    <property type="match status" value="1"/>
</dbReference>
<protein>
    <recommendedName>
        <fullName evidence="3">Alcohol acetyltransferase FCK4</fullName>
    </recommendedName>
</protein>
<comment type="caution">
    <text evidence="1">The sequence shown here is derived from an EMBL/GenBank/DDBJ whole genome shotgun (WGS) entry which is preliminary data.</text>
</comment>
<dbReference type="Gene3D" id="3.30.559.30">
    <property type="entry name" value="Nonribosomal peptide synthetase, condensation domain"/>
    <property type="match status" value="1"/>
</dbReference>
<dbReference type="PANTHER" id="PTHR28037:SF1">
    <property type="entry name" value="ALCOHOL O-ACETYLTRANSFERASE 1-RELATED"/>
    <property type="match status" value="1"/>
</dbReference>
<dbReference type="InterPro" id="IPR052058">
    <property type="entry name" value="Alcohol_O-acetyltransferase"/>
</dbReference>
<evidence type="ECO:0000313" key="1">
    <source>
        <dbReference type="EMBL" id="POR37252.1"/>
    </source>
</evidence>
<evidence type="ECO:0000313" key="2">
    <source>
        <dbReference type="Proteomes" id="UP000237481"/>
    </source>
</evidence>
<dbReference type="OrthoDB" id="2150604at2759"/>
<dbReference type="PANTHER" id="PTHR28037">
    <property type="entry name" value="ALCOHOL O-ACETYLTRANSFERASE 1-RELATED"/>
    <property type="match status" value="1"/>
</dbReference>
<dbReference type="AlphaFoldDB" id="A0A2S4L485"/>